<keyword evidence="4 8" id="KW-1133">Transmembrane helix</keyword>
<evidence type="ECO:0000256" key="3">
    <source>
        <dbReference type="ARBA" id="ARBA00022692"/>
    </source>
</evidence>
<feature type="compositionally biased region" description="Basic and acidic residues" evidence="7">
    <location>
        <begin position="540"/>
        <end position="561"/>
    </location>
</feature>
<dbReference type="InterPro" id="IPR003392">
    <property type="entry name" value="PTHD_SSD"/>
</dbReference>
<feature type="transmembrane region" description="Helical" evidence="8">
    <location>
        <begin position="363"/>
        <end position="381"/>
    </location>
</feature>
<dbReference type="HOGENOM" id="CLU_002359_4_1_1"/>
<evidence type="ECO:0000313" key="11">
    <source>
        <dbReference type="EnsemblMetazoa" id="HelroP93299"/>
    </source>
</evidence>
<dbReference type="PANTHER" id="PTHR10796:SF92">
    <property type="entry name" value="PATCHED-RELATED, ISOFORM A"/>
    <property type="match status" value="1"/>
</dbReference>
<dbReference type="RefSeq" id="XP_009009173.1">
    <property type="nucleotide sequence ID" value="XM_009010925.1"/>
</dbReference>
<name>T1G8V1_HELRO</name>
<dbReference type="Gene3D" id="1.20.1640.10">
    <property type="entry name" value="Multidrug efflux transporter AcrB transmembrane domain"/>
    <property type="match status" value="2"/>
</dbReference>
<dbReference type="InterPro" id="IPR051697">
    <property type="entry name" value="Patched_domain-protein"/>
</dbReference>
<dbReference type="OrthoDB" id="6510177at2759"/>
<dbReference type="AlphaFoldDB" id="T1G8V1"/>
<evidence type="ECO:0000313" key="12">
    <source>
        <dbReference type="Proteomes" id="UP000015101"/>
    </source>
</evidence>
<dbReference type="KEGG" id="hro:HELRODRAFT_93299"/>
<dbReference type="InParanoid" id="T1G8V1"/>
<gene>
    <name evidence="11" type="primary">20217498</name>
    <name evidence="10" type="ORF">HELRODRAFT_93299</name>
</gene>
<dbReference type="eggNOG" id="KOG1934">
    <property type="taxonomic scope" value="Eukaryota"/>
</dbReference>
<evidence type="ECO:0000256" key="4">
    <source>
        <dbReference type="ARBA" id="ARBA00022989"/>
    </source>
</evidence>
<evidence type="ECO:0000256" key="1">
    <source>
        <dbReference type="ARBA" id="ARBA00004141"/>
    </source>
</evidence>
<feature type="transmembrane region" description="Helical" evidence="8">
    <location>
        <begin position="454"/>
        <end position="479"/>
    </location>
</feature>
<comment type="similarity">
    <text evidence="2">Belongs to the patched family.</text>
</comment>
<evidence type="ECO:0000256" key="5">
    <source>
        <dbReference type="ARBA" id="ARBA00023136"/>
    </source>
</evidence>
<dbReference type="Proteomes" id="UP000015101">
    <property type="component" value="Unassembled WGS sequence"/>
</dbReference>
<keyword evidence="3 8" id="KW-0812">Transmembrane</keyword>
<dbReference type="EMBL" id="KB095811">
    <property type="protein sequence ID" value="ESO12453.1"/>
    <property type="molecule type" value="Genomic_DNA"/>
</dbReference>
<feature type="transmembrane region" description="Helical" evidence="8">
    <location>
        <begin position="150"/>
        <end position="173"/>
    </location>
</feature>
<dbReference type="PANTHER" id="PTHR10796">
    <property type="entry name" value="PATCHED-RELATED"/>
    <property type="match status" value="1"/>
</dbReference>
<feature type="transmembrane region" description="Helical" evidence="8">
    <location>
        <begin position="491"/>
        <end position="513"/>
    </location>
</feature>
<proteinExistence type="inferred from homology"/>
<evidence type="ECO:0000256" key="6">
    <source>
        <dbReference type="ARBA" id="ARBA00023180"/>
    </source>
</evidence>
<sequence>MPFLVLGIGVDDMLQLLIEWRKVSATSTQDERLSNTLRSAAVSITITSLTDLLAFCIGATSPFLSVRNFCACSGLGIFLCYMNQLTFFSGCIVLISRRSKCCQRKKKQIPQESLCLGNSLNSCDRKSFSAPAVGICETFSKYFSKYYPKILLHWVGKTITVIIFVAYVCMSIYGVTRLEEGLNLEALVPSEHYYRHHAVIDYKFFPNCGIVVTFVIHQPITYHEVRTQEKVHSFLKSVEASDFVVDNSSVSWLEAYNHSLMSKDKPKRKVWNASEFGKKLQTEFLPKNFQYLADVKFSKHAKSPWVIEASRFYVVCHRTNTSEDEKDLMLEMRKLASNSSLPMKAFSPNFVFYEHYASIVKNTLLPVGVTVIGMLFVALVFIPHPIAVTCVIGSMASVVVGMMGFMQLCSLALSAITTMQIILGVGICVSFTVRTSHAFMTATGKSRNERVTSALVKVGASILTGASCSSLSAFALYYGSSFIFASFFKTMAFALFLGVLHSIVFLPVMLSFVGPRRTGKPRLFIPTTAPSSTPSADSNVDSKEKNYSSCTSKEKLERKLSQESTTSKNSFNTQTVKPLKSSLSNLPRVSSKSLLFSNSKDDKISAESANSNDEEACTKNTKQHKVSFKLEDSLKPQTVQSSELSLCEKNCD</sequence>
<feature type="region of interest" description="Disordered" evidence="7">
    <location>
        <begin position="601"/>
        <end position="622"/>
    </location>
</feature>
<dbReference type="EnsemblMetazoa" id="HelroT93299">
    <property type="protein sequence ID" value="HelroP93299"/>
    <property type="gene ID" value="HelroG93299"/>
</dbReference>
<dbReference type="GO" id="GO:0016020">
    <property type="term" value="C:membrane"/>
    <property type="evidence" value="ECO:0007669"/>
    <property type="project" value="UniProtKB-SubCell"/>
</dbReference>
<comment type="subcellular location">
    <subcellularLocation>
        <location evidence="1">Membrane</location>
        <topology evidence="1">Multi-pass membrane protein</topology>
    </subcellularLocation>
</comment>
<evidence type="ECO:0000256" key="8">
    <source>
        <dbReference type="SAM" id="Phobius"/>
    </source>
</evidence>
<evidence type="ECO:0000256" key="2">
    <source>
        <dbReference type="ARBA" id="ARBA00005585"/>
    </source>
</evidence>
<feature type="transmembrane region" description="Helical" evidence="8">
    <location>
        <begin position="40"/>
        <end position="63"/>
    </location>
</feature>
<keyword evidence="5 8" id="KW-0472">Membrane</keyword>
<evidence type="ECO:0000313" key="10">
    <source>
        <dbReference type="EMBL" id="ESO12453.1"/>
    </source>
</evidence>
<dbReference type="PROSITE" id="PS50156">
    <property type="entry name" value="SSD"/>
    <property type="match status" value="1"/>
</dbReference>
<feature type="transmembrane region" description="Helical" evidence="8">
    <location>
        <begin position="411"/>
        <end position="433"/>
    </location>
</feature>
<feature type="region of interest" description="Disordered" evidence="7">
    <location>
        <begin position="523"/>
        <end position="573"/>
    </location>
</feature>
<reference evidence="10 12" key="2">
    <citation type="journal article" date="2013" name="Nature">
        <title>Insights into bilaterian evolution from three spiralian genomes.</title>
        <authorList>
            <person name="Simakov O."/>
            <person name="Marletaz F."/>
            <person name="Cho S.J."/>
            <person name="Edsinger-Gonzales E."/>
            <person name="Havlak P."/>
            <person name="Hellsten U."/>
            <person name="Kuo D.H."/>
            <person name="Larsson T."/>
            <person name="Lv J."/>
            <person name="Arendt D."/>
            <person name="Savage R."/>
            <person name="Osoegawa K."/>
            <person name="de Jong P."/>
            <person name="Grimwood J."/>
            <person name="Chapman J.A."/>
            <person name="Shapiro H."/>
            <person name="Aerts A."/>
            <person name="Otillar R.P."/>
            <person name="Terry A.Y."/>
            <person name="Boore J.L."/>
            <person name="Grigoriev I.V."/>
            <person name="Lindberg D.R."/>
            <person name="Seaver E.C."/>
            <person name="Weisblat D.A."/>
            <person name="Putnam N.H."/>
            <person name="Rokhsar D.S."/>
        </authorList>
    </citation>
    <scope>NUCLEOTIDE SEQUENCE</scope>
</reference>
<accession>T1G8V1</accession>
<feature type="domain" description="SSD" evidence="9">
    <location>
        <begin position="1"/>
        <end position="94"/>
    </location>
</feature>
<reference evidence="11" key="3">
    <citation type="submission" date="2015-06" db="UniProtKB">
        <authorList>
            <consortium name="EnsemblMetazoa"/>
        </authorList>
    </citation>
    <scope>IDENTIFICATION</scope>
</reference>
<dbReference type="GeneID" id="20217498"/>
<feature type="compositionally biased region" description="Polar residues" evidence="7">
    <location>
        <begin position="562"/>
        <end position="573"/>
    </location>
</feature>
<feature type="transmembrane region" description="Helical" evidence="8">
    <location>
        <begin position="75"/>
        <end position="96"/>
    </location>
</feature>
<feature type="compositionally biased region" description="Low complexity" evidence="7">
    <location>
        <begin position="526"/>
        <end position="536"/>
    </location>
</feature>
<dbReference type="Pfam" id="PF02460">
    <property type="entry name" value="Patched"/>
    <property type="match status" value="1"/>
</dbReference>
<dbReference type="EMBL" id="AMQM01000171">
    <property type="status" value="NOT_ANNOTATED_CDS"/>
    <property type="molecule type" value="Genomic_DNA"/>
</dbReference>
<protein>
    <recommendedName>
        <fullName evidence="9">SSD domain-containing protein</fullName>
    </recommendedName>
</protein>
<reference evidence="12" key="1">
    <citation type="submission" date="2012-12" db="EMBL/GenBank/DDBJ databases">
        <authorList>
            <person name="Hellsten U."/>
            <person name="Grimwood J."/>
            <person name="Chapman J.A."/>
            <person name="Shapiro H."/>
            <person name="Aerts A."/>
            <person name="Otillar R.P."/>
            <person name="Terry A.Y."/>
            <person name="Boore J.L."/>
            <person name="Simakov O."/>
            <person name="Marletaz F."/>
            <person name="Cho S.-J."/>
            <person name="Edsinger-Gonzales E."/>
            <person name="Havlak P."/>
            <person name="Kuo D.-H."/>
            <person name="Larsson T."/>
            <person name="Lv J."/>
            <person name="Arendt D."/>
            <person name="Savage R."/>
            <person name="Osoegawa K."/>
            <person name="de Jong P."/>
            <person name="Lindberg D.R."/>
            <person name="Seaver E.C."/>
            <person name="Weisblat D.A."/>
            <person name="Putnam N.H."/>
            <person name="Grigoriev I.V."/>
            <person name="Rokhsar D.S."/>
        </authorList>
    </citation>
    <scope>NUCLEOTIDE SEQUENCE</scope>
</reference>
<dbReference type="CTD" id="20217498"/>
<evidence type="ECO:0000259" key="9">
    <source>
        <dbReference type="PROSITE" id="PS50156"/>
    </source>
</evidence>
<feature type="transmembrane region" description="Helical" evidence="8">
    <location>
        <begin position="386"/>
        <end position="405"/>
    </location>
</feature>
<dbReference type="OMA" id="RPPDYHE"/>
<keyword evidence="6" id="KW-0325">Glycoprotein</keyword>
<dbReference type="STRING" id="6412.T1G8V1"/>
<dbReference type="InterPro" id="IPR000731">
    <property type="entry name" value="SSD"/>
</dbReference>
<dbReference type="SUPFAM" id="SSF82866">
    <property type="entry name" value="Multidrug efflux transporter AcrB transmembrane domain"/>
    <property type="match status" value="2"/>
</dbReference>
<organism evidence="11 12">
    <name type="scientific">Helobdella robusta</name>
    <name type="common">Californian leech</name>
    <dbReference type="NCBI Taxonomy" id="6412"/>
    <lineage>
        <taxon>Eukaryota</taxon>
        <taxon>Metazoa</taxon>
        <taxon>Spiralia</taxon>
        <taxon>Lophotrochozoa</taxon>
        <taxon>Annelida</taxon>
        <taxon>Clitellata</taxon>
        <taxon>Hirudinea</taxon>
        <taxon>Rhynchobdellida</taxon>
        <taxon>Glossiphoniidae</taxon>
        <taxon>Helobdella</taxon>
    </lineage>
</organism>
<keyword evidence="12" id="KW-1185">Reference proteome</keyword>
<evidence type="ECO:0000256" key="7">
    <source>
        <dbReference type="SAM" id="MobiDB-lite"/>
    </source>
</evidence>